<comment type="caution">
    <text evidence="2">The sequence shown here is derived from an EMBL/GenBank/DDBJ whole genome shotgun (WGS) entry which is preliminary data.</text>
</comment>
<evidence type="ECO:0000256" key="1">
    <source>
        <dbReference type="SAM" id="MobiDB-lite"/>
    </source>
</evidence>
<keyword evidence="3" id="KW-1185">Reference proteome</keyword>
<reference evidence="2 3" key="1">
    <citation type="journal article" date="2020" name="BMC Genomics">
        <title>Intraspecific diversification of the crop wild relative Brassica cretica Lam. using demographic model selection.</title>
        <authorList>
            <person name="Kioukis A."/>
            <person name="Michalopoulou V.A."/>
            <person name="Briers L."/>
            <person name="Pirintsos S."/>
            <person name="Studholme D.J."/>
            <person name="Pavlidis P."/>
            <person name="Sarris P.F."/>
        </authorList>
    </citation>
    <scope>NUCLEOTIDE SEQUENCE [LARGE SCALE GENOMIC DNA]</scope>
    <source>
        <strain evidence="3">cv. PFS-1207/04</strain>
    </source>
</reference>
<dbReference type="Proteomes" id="UP000266723">
    <property type="component" value="Unassembled WGS sequence"/>
</dbReference>
<evidence type="ECO:0000313" key="3">
    <source>
        <dbReference type="Proteomes" id="UP000266723"/>
    </source>
</evidence>
<dbReference type="EMBL" id="QGKV02000759">
    <property type="protein sequence ID" value="KAF3560723.1"/>
    <property type="molecule type" value="Genomic_DNA"/>
</dbReference>
<gene>
    <name evidence="2" type="ORF">DY000_02012231</name>
</gene>
<organism evidence="2 3">
    <name type="scientific">Brassica cretica</name>
    <name type="common">Mustard</name>
    <dbReference type="NCBI Taxonomy" id="69181"/>
    <lineage>
        <taxon>Eukaryota</taxon>
        <taxon>Viridiplantae</taxon>
        <taxon>Streptophyta</taxon>
        <taxon>Embryophyta</taxon>
        <taxon>Tracheophyta</taxon>
        <taxon>Spermatophyta</taxon>
        <taxon>Magnoliopsida</taxon>
        <taxon>eudicotyledons</taxon>
        <taxon>Gunneridae</taxon>
        <taxon>Pentapetalae</taxon>
        <taxon>rosids</taxon>
        <taxon>malvids</taxon>
        <taxon>Brassicales</taxon>
        <taxon>Brassicaceae</taxon>
        <taxon>Brassiceae</taxon>
        <taxon>Brassica</taxon>
    </lineage>
</organism>
<feature type="compositionally biased region" description="Basic residues" evidence="1">
    <location>
        <begin position="30"/>
        <end position="44"/>
    </location>
</feature>
<evidence type="ECO:0000313" key="2">
    <source>
        <dbReference type="EMBL" id="KAF3560723.1"/>
    </source>
</evidence>
<feature type="region of interest" description="Disordered" evidence="1">
    <location>
        <begin position="22"/>
        <end position="50"/>
    </location>
</feature>
<accession>A0ABQ7CL35</accession>
<sequence length="81" mass="9325">MREIRHEKPPKGNKTMRFSARVSNAANHSMKAKRFRGGGRRHRRPGSDRTSHVDLNLYICSREPQTVKVRTLRLPDTSTSP</sequence>
<name>A0ABQ7CL35_BRACR</name>
<protein>
    <submittedName>
        <fullName evidence="2">Uncharacterized protein</fullName>
    </submittedName>
</protein>
<proteinExistence type="predicted"/>